<evidence type="ECO:0000313" key="2">
    <source>
        <dbReference type="Proteomes" id="UP000886611"/>
    </source>
</evidence>
<dbReference type="Gene3D" id="3.40.50.10140">
    <property type="entry name" value="Toll/interleukin-1 receptor homology (TIR) domain"/>
    <property type="match status" value="1"/>
</dbReference>
<organism evidence="1 2">
    <name type="scientific">Polypterus senegalus</name>
    <name type="common">Senegal bichir</name>
    <dbReference type="NCBI Taxonomy" id="55291"/>
    <lineage>
        <taxon>Eukaryota</taxon>
        <taxon>Metazoa</taxon>
        <taxon>Chordata</taxon>
        <taxon>Craniata</taxon>
        <taxon>Vertebrata</taxon>
        <taxon>Euteleostomi</taxon>
        <taxon>Actinopterygii</taxon>
        <taxon>Polypteriformes</taxon>
        <taxon>Polypteridae</taxon>
        <taxon>Polypterus</taxon>
    </lineage>
</organism>
<dbReference type="PANTHER" id="PTHR22662">
    <property type="entry name" value="TIRAP"/>
    <property type="match status" value="1"/>
</dbReference>
<dbReference type="GO" id="GO:2000343">
    <property type="term" value="P:positive regulation of chemokine (C-X-C motif) ligand 2 production"/>
    <property type="evidence" value="ECO:0007669"/>
    <property type="project" value="TreeGrafter"/>
</dbReference>
<dbReference type="Proteomes" id="UP000886611">
    <property type="component" value="Unassembled WGS sequence"/>
</dbReference>
<feature type="non-terminal residue" evidence="1">
    <location>
        <position position="138"/>
    </location>
</feature>
<dbReference type="PANTHER" id="PTHR22662:SF0">
    <property type="entry name" value="TOLL_INTERLEUKIN-1 RECEPTOR DOMAIN-CONTAINING ADAPTER PROTEIN"/>
    <property type="match status" value="1"/>
</dbReference>
<accession>A0A8X7XKG6</accession>
<protein>
    <submittedName>
        <fullName evidence="1">TIRAP protein</fullName>
    </submittedName>
</protein>
<sequence>MNQVLAEAPMPDGRIIPILLRLPRSEYPRELRFFYHINITRDQENGYHKIYMAVLQFLEQLCKEDHPTETIRTSSQMCGSRLVQSQTTAAEITESECRLVNLDDPVTVCLSDMTATVIEDENWVSESVQASEKVQNSI</sequence>
<proteinExistence type="predicted"/>
<dbReference type="GO" id="GO:0032760">
    <property type="term" value="P:positive regulation of tumor necrosis factor production"/>
    <property type="evidence" value="ECO:0007669"/>
    <property type="project" value="TreeGrafter"/>
</dbReference>
<dbReference type="InterPro" id="IPR017279">
    <property type="entry name" value="Tol-interleuk_rcpt_adapt_Tirap"/>
</dbReference>
<dbReference type="GO" id="GO:0035662">
    <property type="term" value="F:Toll-like receptor 4 binding"/>
    <property type="evidence" value="ECO:0007669"/>
    <property type="project" value="TreeGrafter"/>
</dbReference>
<feature type="non-terminal residue" evidence="1">
    <location>
        <position position="1"/>
    </location>
</feature>
<dbReference type="AlphaFoldDB" id="A0A8X7XKG6"/>
<evidence type="ECO:0000313" key="1">
    <source>
        <dbReference type="EMBL" id="KAG2470018.1"/>
    </source>
</evidence>
<dbReference type="GO" id="GO:0005886">
    <property type="term" value="C:plasma membrane"/>
    <property type="evidence" value="ECO:0007669"/>
    <property type="project" value="TreeGrafter"/>
</dbReference>
<dbReference type="GO" id="GO:0034142">
    <property type="term" value="P:toll-like receptor 4 signaling pathway"/>
    <property type="evidence" value="ECO:0007669"/>
    <property type="project" value="TreeGrafter"/>
</dbReference>
<dbReference type="InterPro" id="IPR035897">
    <property type="entry name" value="Toll_tir_struct_dom_sf"/>
</dbReference>
<dbReference type="EMBL" id="JAATIS010000147">
    <property type="protein sequence ID" value="KAG2470018.1"/>
    <property type="molecule type" value="Genomic_DNA"/>
</dbReference>
<keyword evidence="2" id="KW-1185">Reference proteome</keyword>
<dbReference type="GO" id="GO:0035663">
    <property type="term" value="F:Toll-like receptor 2 binding"/>
    <property type="evidence" value="ECO:0007669"/>
    <property type="project" value="TreeGrafter"/>
</dbReference>
<dbReference type="GO" id="GO:0005737">
    <property type="term" value="C:cytoplasm"/>
    <property type="evidence" value="ECO:0007669"/>
    <property type="project" value="TreeGrafter"/>
</dbReference>
<gene>
    <name evidence="1" type="primary">Tirap</name>
    <name evidence="1" type="ORF">GTO96_0023120</name>
</gene>
<comment type="caution">
    <text evidence="1">The sequence shown here is derived from an EMBL/GenBank/DDBJ whole genome shotgun (WGS) entry which is preliminary data.</text>
</comment>
<reference evidence="1 2" key="1">
    <citation type="journal article" date="2021" name="Cell">
        <title>Tracing the genetic footprints of vertebrate landing in non-teleost ray-finned fishes.</title>
        <authorList>
            <person name="Bi X."/>
            <person name="Wang K."/>
            <person name="Yang L."/>
            <person name="Pan H."/>
            <person name="Jiang H."/>
            <person name="Wei Q."/>
            <person name="Fang M."/>
            <person name="Yu H."/>
            <person name="Zhu C."/>
            <person name="Cai Y."/>
            <person name="He Y."/>
            <person name="Gan X."/>
            <person name="Zeng H."/>
            <person name="Yu D."/>
            <person name="Zhu Y."/>
            <person name="Jiang H."/>
            <person name="Qiu Q."/>
            <person name="Yang H."/>
            <person name="Zhang Y.E."/>
            <person name="Wang W."/>
            <person name="Zhu M."/>
            <person name="He S."/>
            <person name="Zhang G."/>
        </authorList>
    </citation>
    <scope>NUCLEOTIDE SEQUENCE [LARGE SCALE GENOMIC DNA]</scope>
    <source>
        <strain evidence="1">Bchr_013</strain>
    </source>
</reference>
<dbReference type="GO" id="GO:0043123">
    <property type="term" value="P:positive regulation of canonical NF-kappaB signal transduction"/>
    <property type="evidence" value="ECO:0007669"/>
    <property type="project" value="TreeGrafter"/>
</dbReference>
<name>A0A8X7XKG6_POLSE</name>